<evidence type="ECO:0000313" key="1">
    <source>
        <dbReference type="EMBL" id="MFC4476045.1"/>
    </source>
</evidence>
<organism evidence="1 2">
    <name type="scientific">Flavobacterium chungangensis</name>
    <dbReference type="NCBI Taxonomy" id="2708132"/>
    <lineage>
        <taxon>Bacteria</taxon>
        <taxon>Pseudomonadati</taxon>
        <taxon>Bacteroidota</taxon>
        <taxon>Flavobacteriia</taxon>
        <taxon>Flavobacteriales</taxon>
        <taxon>Flavobacteriaceae</taxon>
        <taxon>Flavobacterium</taxon>
    </lineage>
</organism>
<sequence length="191" mass="22068">MSIEHKSFLFNTSAFTKELSEIILTAGETDNEKLLISFINQNLNDLKSPYSGEELTSAWIEELETEDIQELADFAMTKYYNPDEELGLSYSWELLLESFDELDLKFNNEYYILGKSLDSENFTLDPGRMGLGFIDSQQISSIHKELISLKQNFINIFETESLDKEVIQAYEELIEIYEEAKESNCGLLMTF</sequence>
<proteinExistence type="predicted"/>
<gene>
    <name evidence="1" type="ORF">ACFO3N_03100</name>
</gene>
<accession>A0ABV8ZDT3</accession>
<evidence type="ECO:0000313" key="2">
    <source>
        <dbReference type="Proteomes" id="UP001596003"/>
    </source>
</evidence>
<name>A0ABV8ZDT3_9FLAO</name>
<dbReference type="Proteomes" id="UP001596003">
    <property type="component" value="Unassembled WGS sequence"/>
</dbReference>
<dbReference type="RefSeq" id="WP_379795180.1">
    <property type="nucleotide sequence ID" value="NZ_JBHSFY010000001.1"/>
</dbReference>
<protein>
    <recommendedName>
        <fullName evidence="3">Antirestriction protein</fullName>
    </recommendedName>
</protein>
<comment type="caution">
    <text evidence="1">The sequence shown here is derived from an EMBL/GenBank/DDBJ whole genome shotgun (WGS) entry which is preliminary data.</text>
</comment>
<evidence type="ECO:0008006" key="3">
    <source>
        <dbReference type="Google" id="ProtNLM"/>
    </source>
</evidence>
<reference evidence="2" key="1">
    <citation type="journal article" date="2019" name="Int. J. Syst. Evol. Microbiol.">
        <title>The Global Catalogue of Microorganisms (GCM) 10K type strain sequencing project: providing services to taxonomists for standard genome sequencing and annotation.</title>
        <authorList>
            <consortium name="The Broad Institute Genomics Platform"/>
            <consortium name="The Broad Institute Genome Sequencing Center for Infectious Disease"/>
            <person name="Wu L."/>
            <person name="Ma J."/>
        </authorList>
    </citation>
    <scope>NUCLEOTIDE SEQUENCE [LARGE SCALE GENOMIC DNA]</scope>
    <source>
        <strain evidence="2">NBRC 103627</strain>
    </source>
</reference>
<keyword evidence="2" id="KW-1185">Reference proteome</keyword>
<dbReference type="EMBL" id="JBHSFY010000001">
    <property type="protein sequence ID" value="MFC4476045.1"/>
    <property type="molecule type" value="Genomic_DNA"/>
</dbReference>